<reference evidence="1 2" key="1">
    <citation type="submission" date="2019-06" db="EMBL/GenBank/DDBJ databases">
        <title>Whole genome sequencing of XDR Enterobacter.</title>
        <authorList>
            <person name="Gnana Soundari P."/>
            <person name="Vijayakumar R."/>
            <person name="Krishnan P."/>
        </authorList>
    </citation>
    <scope>NUCLEOTIDE SEQUENCE [LARGE SCALE GENOMIC DNA]</scope>
    <source>
        <strain evidence="1 2">C126</strain>
    </source>
</reference>
<dbReference type="EMBL" id="CP041054">
    <property type="protein sequence ID" value="QDE47858.1"/>
    <property type="molecule type" value="Genomic_DNA"/>
</dbReference>
<proteinExistence type="predicted"/>
<name>A0A4Y5ZWQ2_9ENTR</name>
<accession>A0A4Y5ZWQ2</accession>
<gene>
    <name evidence="1" type="ORF">EIN43_26540</name>
</gene>
<organism evidence="1 2">
    <name type="scientific">Enterobacter hormaechei</name>
    <dbReference type="NCBI Taxonomy" id="158836"/>
    <lineage>
        <taxon>Bacteria</taxon>
        <taxon>Pseudomonadati</taxon>
        <taxon>Pseudomonadota</taxon>
        <taxon>Gammaproteobacteria</taxon>
        <taxon>Enterobacterales</taxon>
        <taxon>Enterobacteriaceae</taxon>
        <taxon>Enterobacter</taxon>
        <taxon>Enterobacter cloacae complex</taxon>
    </lineage>
</organism>
<evidence type="ECO:0000313" key="1">
    <source>
        <dbReference type="EMBL" id="QDE47858.1"/>
    </source>
</evidence>
<dbReference type="Proteomes" id="UP000318237">
    <property type="component" value="Chromosome"/>
</dbReference>
<protein>
    <submittedName>
        <fullName evidence="1">Uncharacterized protein</fullName>
    </submittedName>
</protein>
<evidence type="ECO:0000313" key="2">
    <source>
        <dbReference type="Proteomes" id="UP000318237"/>
    </source>
</evidence>
<sequence>MKNYRSAPHEKLSTEHENAVRDVARQCNDAIKKALKQKPKPSWNVVVPPILKEYHEKVKPMGVSPVMFNSVIGRLNGRYGVES</sequence>
<dbReference type="AlphaFoldDB" id="A0A4Y5ZWQ2"/>